<feature type="chain" id="PRO_5040781106" description="Peptidase inhibitor I78 family protein" evidence="2">
    <location>
        <begin position="21"/>
        <end position="163"/>
    </location>
</feature>
<keyword evidence="2" id="KW-0732">Signal</keyword>
<comment type="caution">
    <text evidence="3">The sequence shown here is derived from an EMBL/GenBank/DDBJ whole genome shotgun (WGS) entry which is preliminary data.</text>
</comment>
<protein>
    <recommendedName>
        <fullName evidence="5">Peptidase inhibitor I78 family protein</fullName>
    </recommendedName>
</protein>
<evidence type="ECO:0000313" key="4">
    <source>
        <dbReference type="Proteomes" id="UP001138681"/>
    </source>
</evidence>
<dbReference type="Proteomes" id="UP001138681">
    <property type="component" value="Unassembled WGS sequence"/>
</dbReference>
<keyword evidence="4" id="KW-1185">Reference proteome</keyword>
<feature type="region of interest" description="Disordered" evidence="1">
    <location>
        <begin position="43"/>
        <end position="77"/>
    </location>
</feature>
<accession>A0A9X1JPW5</accession>
<name>A0A9X1JPW5_9SPHN</name>
<feature type="signal peptide" evidence="2">
    <location>
        <begin position="1"/>
        <end position="20"/>
    </location>
</feature>
<evidence type="ECO:0008006" key="5">
    <source>
        <dbReference type="Google" id="ProtNLM"/>
    </source>
</evidence>
<dbReference type="AlphaFoldDB" id="A0A9X1JPW5"/>
<evidence type="ECO:0000256" key="1">
    <source>
        <dbReference type="SAM" id="MobiDB-lite"/>
    </source>
</evidence>
<dbReference type="RefSeq" id="WP_218405050.1">
    <property type="nucleotide sequence ID" value="NZ_JAGSPC010000001.1"/>
</dbReference>
<reference evidence="3" key="1">
    <citation type="submission" date="2021-04" db="EMBL/GenBank/DDBJ databases">
        <authorList>
            <person name="Pira H."/>
            <person name="Risdian C."/>
            <person name="Wink J."/>
        </authorList>
    </citation>
    <scope>NUCLEOTIDE SEQUENCE</scope>
    <source>
        <strain evidence="3">WH158</strain>
    </source>
</reference>
<sequence>MAIKRASIAALAMLALPACGNTPNSSDSTTAAAEDFAARINGPATEAGDDAANPAATTATAVQGSPSGAPTVAPPLPNAAAGPFVAGTATDPNSATCDANRMGPFIGRVADAPTQTDIENVVLLGREIRWLRPNAPAFNTDAASPRLNIMLDTQDIIRDARCG</sequence>
<feature type="compositionally biased region" description="Low complexity" evidence="1">
    <location>
        <begin position="44"/>
        <end position="61"/>
    </location>
</feature>
<proteinExistence type="predicted"/>
<organism evidence="3 4">
    <name type="scientific">Erythrobacter crassostreae</name>
    <dbReference type="NCBI Taxonomy" id="2828328"/>
    <lineage>
        <taxon>Bacteria</taxon>
        <taxon>Pseudomonadati</taxon>
        <taxon>Pseudomonadota</taxon>
        <taxon>Alphaproteobacteria</taxon>
        <taxon>Sphingomonadales</taxon>
        <taxon>Erythrobacteraceae</taxon>
        <taxon>Erythrobacter/Porphyrobacter group</taxon>
        <taxon>Erythrobacter</taxon>
    </lineage>
</organism>
<gene>
    <name evidence="3" type="ORF">KCG46_09845</name>
</gene>
<dbReference type="EMBL" id="JAGSPC010000001">
    <property type="protein sequence ID" value="MBV7259867.1"/>
    <property type="molecule type" value="Genomic_DNA"/>
</dbReference>
<evidence type="ECO:0000256" key="2">
    <source>
        <dbReference type="SAM" id="SignalP"/>
    </source>
</evidence>
<evidence type="ECO:0000313" key="3">
    <source>
        <dbReference type="EMBL" id="MBV7259867.1"/>
    </source>
</evidence>